<dbReference type="InterPro" id="IPR002347">
    <property type="entry name" value="SDR_fam"/>
</dbReference>
<dbReference type="HOGENOM" id="CLU_010194_2_10_1"/>
<evidence type="ECO:0000313" key="5">
    <source>
        <dbReference type="EMBL" id="CCG20647.1"/>
    </source>
</evidence>
<dbReference type="OrthoDB" id="417891at2759"/>
<keyword evidence="2" id="KW-0521">NADP</keyword>
<dbReference type="PRINTS" id="PR00081">
    <property type="entry name" value="GDHRDH"/>
</dbReference>
<keyword evidence="3" id="KW-0560">Oxidoreductase</keyword>
<keyword evidence="6" id="KW-1185">Reference proteome</keyword>
<name>H8WW23_CANO9</name>
<dbReference type="PRINTS" id="PR00080">
    <property type="entry name" value="SDRFAMILY"/>
</dbReference>
<dbReference type="PANTHER" id="PTHR42760">
    <property type="entry name" value="SHORT-CHAIN DEHYDROGENASES/REDUCTASES FAMILY MEMBER"/>
    <property type="match status" value="1"/>
</dbReference>
<dbReference type="Gene3D" id="3.40.50.720">
    <property type="entry name" value="NAD(P)-binding Rossmann-like Domain"/>
    <property type="match status" value="1"/>
</dbReference>
<sequence>MATKTRQLYTTFDFMFRGQTALVTGGSRGIGLAIAKKLANQGASITLLAKNEALLQQSVKQLPSDYNQHHTIQSMDLLQLVEKDYTASRLQDQLKPHTILVNCAGVTTHTLLPRTSHQQIVNTINLNLTVPIILSQLCTKYMIQQRQQNPSILNIASVLSLTDHVLPGTTVYAASKAGLLGFTKSLSNELRGRVRVNALLPGLVKETDMGVTVNSDLKVITLDEVADKAAEILSDLSINGECVVLE</sequence>
<dbReference type="RefSeq" id="XP_003866087.1">
    <property type="nucleotide sequence ID" value="XM_003866039.1"/>
</dbReference>
<dbReference type="EMBL" id="HE681719">
    <property type="protein sequence ID" value="CCG20647.1"/>
    <property type="molecule type" value="Genomic_DNA"/>
</dbReference>
<dbReference type="AlphaFoldDB" id="H8WW23"/>
<accession>H8WW23</accession>
<evidence type="ECO:0000313" key="6">
    <source>
        <dbReference type="Proteomes" id="UP000005018"/>
    </source>
</evidence>
<dbReference type="PROSITE" id="PS00061">
    <property type="entry name" value="ADH_SHORT"/>
    <property type="match status" value="1"/>
</dbReference>
<dbReference type="InterPro" id="IPR020904">
    <property type="entry name" value="Sc_DH/Rdtase_CS"/>
</dbReference>
<dbReference type="GeneID" id="14536991"/>
<organism evidence="5 6">
    <name type="scientific">Candida orthopsilosis (strain 90-125)</name>
    <name type="common">Yeast</name>
    <dbReference type="NCBI Taxonomy" id="1136231"/>
    <lineage>
        <taxon>Eukaryota</taxon>
        <taxon>Fungi</taxon>
        <taxon>Dikarya</taxon>
        <taxon>Ascomycota</taxon>
        <taxon>Saccharomycotina</taxon>
        <taxon>Pichiomycetes</taxon>
        <taxon>Debaryomycetaceae</taxon>
        <taxon>Candida/Lodderomyces clade</taxon>
        <taxon>Candida</taxon>
    </lineage>
</organism>
<dbReference type="KEGG" id="cot:CORT_0A02560"/>
<evidence type="ECO:0000256" key="4">
    <source>
        <dbReference type="RuleBase" id="RU000363"/>
    </source>
</evidence>
<evidence type="ECO:0000256" key="3">
    <source>
        <dbReference type="ARBA" id="ARBA00023002"/>
    </source>
</evidence>
<protein>
    <submittedName>
        <fullName evidence="5">Oar1 protein</fullName>
    </submittedName>
</protein>
<proteinExistence type="inferred from homology"/>
<dbReference type="Pfam" id="PF00106">
    <property type="entry name" value="adh_short"/>
    <property type="match status" value="1"/>
</dbReference>
<dbReference type="GO" id="GO:0048038">
    <property type="term" value="F:quinone binding"/>
    <property type="evidence" value="ECO:0007669"/>
    <property type="project" value="TreeGrafter"/>
</dbReference>
<reference evidence="5 6" key="1">
    <citation type="journal article" date="2012" name="PLoS ONE">
        <title>Sequence and analysis of the genome of the pathogenic yeast Candida orthopsilosis.</title>
        <authorList>
            <person name="Riccombeni A."/>
            <person name="Vidanes G."/>
            <person name="Proux-Wera E."/>
            <person name="Wolfe K.H."/>
            <person name="Butler G."/>
        </authorList>
    </citation>
    <scope>NUCLEOTIDE SEQUENCE [LARGE SCALE GENOMIC DNA]</scope>
    <source>
        <strain evidence="5 6">Co 90-125</strain>
    </source>
</reference>
<gene>
    <name evidence="5" type="ORF">CORT_0A02560</name>
</gene>
<dbReference type="GO" id="GO:0006633">
    <property type="term" value="P:fatty acid biosynthetic process"/>
    <property type="evidence" value="ECO:0007669"/>
    <property type="project" value="TreeGrafter"/>
</dbReference>
<dbReference type="InterPro" id="IPR036291">
    <property type="entry name" value="NAD(P)-bd_dom_sf"/>
</dbReference>
<comment type="similarity">
    <text evidence="1 4">Belongs to the short-chain dehydrogenases/reductases (SDR) family.</text>
</comment>
<evidence type="ECO:0000256" key="1">
    <source>
        <dbReference type="ARBA" id="ARBA00006484"/>
    </source>
</evidence>
<dbReference type="SUPFAM" id="SSF51735">
    <property type="entry name" value="NAD(P)-binding Rossmann-fold domains"/>
    <property type="match status" value="1"/>
</dbReference>
<dbReference type="PANTHER" id="PTHR42760:SF133">
    <property type="entry name" value="3-OXOACYL-[ACYL-CARRIER-PROTEIN] REDUCTASE"/>
    <property type="match status" value="1"/>
</dbReference>
<dbReference type="GO" id="GO:0016616">
    <property type="term" value="F:oxidoreductase activity, acting on the CH-OH group of donors, NAD or NADP as acceptor"/>
    <property type="evidence" value="ECO:0007669"/>
    <property type="project" value="TreeGrafter"/>
</dbReference>
<evidence type="ECO:0000256" key="2">
    <source>
        <dbReference type="ARBA" id="ARBA00022857"/>
    </source>
</evidence>
<dbReference type="eggNOG" id="KOG0725">
    <property type="taxonomic scope" value="Eukaryota"/>
</dbReference>
<dbReference type="Proteomes" id="UP000005018">
    <property type="component" value="Chromosome 1"/>
</dbReference>
<dbReference type="CDD" id="cd05233">
    <property type="entry name" value="SDR_c"/>
    <property type="match status" value="1"/>
</dbReference>